<gene>
    <name evidence="2" type="ORF">CON65_15505</name>
</gene>
<dbReference type="Pfam" id="PF11683">
    <property type="entry name" value="DUF3278"/>
    <property type="match status" value="1"/>
</dbReference>
<name>A0AA91VAS3_9BACI</name>
<dbReference type="InterPro" id="IPR021697">
    <property type="entry name" value="DUF3278"/>
</dbReference>
<proteinExistence type="predicted"/>
<dbReference type="Proteomes" id="UP000221020">
    <property type="component" value="Unassembled WGS sequence"/>
</dbReference>
<dbReference type="EMBL" id="NVOR01000054">
    <property type="protein sequence ID" value="PED81765.1"/>
    <property type="molecule type" value="Genomic_DNA"/>
</dbReference>
<organism evidence="2 3">
    <name type="scientific">Bacillus pseudomycoides</name>
    <dbReference type="NCBI Taxonomy" id="64104"/>
    <lineage>
        <taxon>Bacteria</taxon>
        <taxon>Bacillati</taxon>
        <taxon>Bacillota</taxon>
        <taxon>Bacilli</taxon>
        <taxon>Bacillales</taxon>
        <taxon>Bacillaceae</taxon>
        <taxon>Bacillus</taxon>
        <taxon>Bacillus cereus group</taxon>
    </lineage>
</organism>
<evidence type="ECO:0000313" key="2">
    <source>
        <dbReference type="EMBL" id="PED81765.1"/>
    </source>
</evidence>
<feature type="transmembrane region" description="Helical" evidence="1">
    <location>
        <begin position="59"/>
        <end position="79"/>
    </location>
</feature>
<reference evidence="2 3" key="1">
    <citation type="submission" date="2017-09" db="EMBL/GenBank/DDBJ databases">
        <title>Large-scale bioinformatics analysis of Bacillus genomes uncovers conserved roles of natural products in bacterial physiology.</title>
        <authorList>
            <consortium name="Agbiome Team Llc"/>
            <person name="Bleich R.M."/>
            <person name="Grubbs K.J."/>
            <person name="Santa Maria K.C."/>
            <person name="Allen S.E."/>
            <person name="Farag S."/>
            <person name="Shank E.A."/>
            <person name="Bowers A."/>
        </authorList>
    </citation>
    <scope>NUCLEOTIDE SEQUENCE [LARGE SCALE GENOMIC DNA]</scope>
    <source>
        <strain evidence="2 3">AFS092012</strain>
    </source>
</reference>
<sequence>MKTKWKEKLYTNFIGTISERDEYQKQEINKELAIAGVGLWYLNMLAMLIMLIVDTMNNTMSIGTIFIFLINMTYSYYLMRKLKKKGLNDTECATKEEYLENKKKLKKSSLKAGVFWGFQMFIFMSYIFPYLSSGEISVSLFDVILWSCAGAFFGFSMYGLALLNLKKLY</sequence>
<protein>
    <recommendedName>
        <fullName evidence="4">DUF3278 domain-containing protein</fullName>
    </recommendedName>
</protein>
<comment type="caution">
    <text evidence="2">The sequence shown here is derived from an EMBL/GenBank/DDBJ whole genome shotgun (WGS) entry which is preliminary data.</text>
</comment>
<accession>A0AA91VAS3</accession>
<evidence type="ECO:0008006" key="4">
    <source>
        <dbReference type="Google" id="ProtNLM"/>
    </source>
</evidence>
<feature type="transmembrane region" description="Helical" evidence="1">
    <location>
        <begin position="143"/>
        <end position="165"/>
    </location>
</feature>
<keyword evidence="1" id="KW-0812">Transmembrane</keyword>
<dbReference type="RefSeq" id="WP_097899203.1">
    <property type="nucleotide sequence ID" value="NZ_NVOR01000054.1"/>
</dbReference>
<evidence type="ECO:0000313" key="3">
    <source>
        <dbReference type="Proteomes" id="UP000221020"/>
    </source>
</evidence>
<feature type="transmembrane region" description="Helical" evidence="1">
    <location>
        <begin position="112"/>
        <end position="131"/>
    </location>
</feature>
<feature type="transmembrane region" description="Helical" evidence="1">
    <location>
        <begin position="32"/>
        <end position="53"/>
    </location>
</feature>
<keyword evidence="1" id="KW-0472">Membrane</keyword>
<evidence type="ECO:0000256" key="1">
    <source>
        <dbReference type="SAM" id="Phobius"/>
    </source>
</evidence>
<dbReference type="AlphaFoldDB" id="A0AA91VAS3"/>
<keyword evidence="1" id="KW-1133">Transmembrane helix</keyword>